<accession>A0ACC1YZZ5</accession>
<proteinExistence type="predicted"/>
<evidence type="ECO:0000313" key="2">
    <source>
        <dbReference type="Proteomes" id="UP001164539"/>
    </source>
</evidence>
<gene>
    <name evidence="1" type="ORF">OWV82_001886</name>
</gene>
<evidence type="ECO:0000313" key="1">
    <source>
        <dbReference type="EMBL" id="KAJ4729042.1"/>
    </source>
</evidence>
<name>A0ACC1YZZ5_MELAZ</name>
<keyword evidence="2" id="KW-1185">Reference proteome</keyword>
<organism evidence="1 2">
    <name type="scientific">Melia azedarach</name>
    <name type="common">Chinaberry tree</name>
    <dbReference type="NCBI Taxonomy" id="155640"/>
    <lineage>
        <taxon>Eukaryota</taxon>
        <taxon>Viridiplantae</taxon>
        <taxon>Streptophyta</taxon>
        <taxon>Embryophyta</taxon>
        <taxon>Tracheophyta</taxon>
        <taxon>Spermatophyta</taxon>
        <taxon>Magnoliopsida</taxon>
        <taxon>eudicotyledons</taxon>
        <taxon>Gunneridae</taxon>
        <taxon>Pentapetalae</taxon>
        <taxon>rosids</taxon>
        <taxon>malvids</taxon>
        <taxon>Sapindales</taxon>
        <taxon>Meliaceae</taxon>
        <taxon>Melia</taxon>
    </lineage>
</organism>
<dbReference type="EMBL" id="CM051394">
    <property type="protein sequence ID" value="KAJ4729042.1"/>
    <property type="molecule type" value="Genomic_DNA"/>
</dbReference>
<sequence>MDDHKHLFRPLLASATSTSSYSDDNDADNIKFLSSNSSIICRLLSIIFIGVISLWANHEASKGFDVTIINDARDSPAGKRFDLFYVSNDEATRILLNTSAFVENILYPDDSSNQQSKKNIQRVTLRLTSKNTTQITTVEASRTGEFVINIRSSIMGAENVNYAIISAIQRGIARIWLWDGESRAPPRLMDGLVEYISMLAGFKAEGLVDGGELPEFSSQLCWDDKQPGVVAEFLDFCEVRKKGFIRRLNRGLRDGWNNRTVDDALGMKTKHLCDSYKKL</sequence>
<protein>
    <submittedName>
        <fullName evidence="1">Basic secretory protein</fullName>
    </submittedName>
</protein>
<comment type="caution">
    <text evidence="1">The sequence shown here is derived from an EMBL/GenBank/DDBJ whole genome shotgun (WGS) entry which is preliminary data.</text>
</comment>
<dbReference type="Proteomes" id="UP001164539">
    <property type="component" value="Chromosome 1"/>
</dbReference>
<reference evidence="1 2" key="1">
    <citation type="journal article" date="2023" name="Science">
        <title>Complex scaffold remodeling in plant triterpene biosynthesis.</title>
        <authorList>
            <person name="De La Pena R."/>
            <person name="Hodgson H."/>
            <person name="Liu J.C."/>
            <person name="Stephenson M.J."/>
            <person name="Martin A.C."/>
            <person name="Owen C."/>
            <person name="Harkess A."/>
            <person name="Leebens-Mack J."/>
            <person name="Jimenez L.E."/>
            <person name="Osbourn A."/>
            <person name="Sattely E.S."/>
        </authorList>
    </citation>
    <scope>NUCLEOTIDE SEQUENCE [LARGE SCALE GENOMIC DNA]</scope>
    <source>
        <strain evidence="2">cv. JPN11</strain>
        <tissue evidence="1">Leaf</tissue>
    </source>
</reference>